<organism evidence="1">
    <name type="scientific">viral metagenome</name>
    <dbReference type="NCBI Taxonomy" id="1070528"/>
    <lineage>
        <taxon>unclassified sequences</taxon>
        <taxon>metagenomes</taxon>
        <taxon>organismal metagenomes</taxon>
    </lineage>
</organism>
<sequence length="65" mass="7463">MNDETTVVVEESMRINIYNGGNKIIIHQDDNIQISDRKSWIMIPKCMLPYVISSLDIIQNKINGV</sequence>
<protein>
    <submittedName>
        <fullName evidence="1">Uncharacterized protein</fullName>
    </submittedName>
</protein>
<feature type="non-terminal residue" evidence="1">
    <location>
        <position position="65"/>
    </location>
</feature>
<accession>A0A6M3JMJ3</accession>
<gene>
    <name evidence="1" type="ORF">MM415A03350_0001</name>
</gene>
<proteinExistence type="predicted"/>
<evidence type="ECO:0000313" key="1">
    <source>
        <dbReference type="EMBL" id="QJA71163.1"/>
    </source>
</evidence>
<name>A0A6M3JMJ3_9ZZZZ</name>
<reference evidence="1" key="1">
    <citation type="submission" date="2020-03" db="EMBL/GenBank/DDBJ databases">
        <title>The deep terrestrial virosphere.</title>
        <authorList>
            <person name="Holmfeldt K."/>
            <person name="Nilsson E."/>
            <person name="Simone D."/>
            <person name="Lopez-Fernandez M."/>
            <person name="Wu X."/>
            <person name="de Brujin I."/>
            <person name="Lundin D."/>
            <person name="Andersson A."/>
            <person name="Bertilsson S."/>
            <person name="Dopson M."/>
        </authorList>
    </citation>
    <scope>NUCLEOTIDE SEQUENCE</scope>
    <source>
        <strain evidence="1">MM415A03350</strain>
    </source>
</reference>
<dbReference type="EMBL" id="MT141851">
    <property type="protein sequence ID" value="QJA71163.1"/>
    <property type="molecule type" value="Genomic_DNA"/>
</dbReference>
<dbReference type="AlphaFoldDB" id="A0A6M3JMJ3"/>